<dbReference type="AlphaFoldDB" id="A0A2W7HTH9"/>
<feature type="region of interest" description="Disordered" evidence="1">
    <location>
        <begin position="69"/>
        <end position="92"/>
    </location>
</feature>
<keyword evidence="4" id="KW-1185">Reference proteome</keyword>
<evidence type="ECO:0000313" key="4">
    <source>
        <dbReference type="Proteomes" id="UP000249688"/>
    </source>
</evidence>
<keyword evidence="2" id="KW-1133">Transmembrane helix</keyword>
<evidence type="ECO:0008006" key="5">
    <source>
        <dbReference type="Google" id="ProtNLM"/>
    </source>
</evidence>
<keyword evidence="2" id="KW-0812">Transmembrane</keyword>
<evidence type="ECO:0000256" key="2">
    <source>
        <dbReference type="SAM" id="Phobius"/>
    </source>
</evidence>
<proteinExistence type="predicted"/>
<keyword evidence="2" id="KW-0472">Membrane</keyword>
<sequence length="92" mass="9556">MQRGIDGMRDGYAAVIARIARRVVLTLGLVAVAAMLTGYFGSQVPSGFLPDEDQGAFFVEVLRGGVGTSSQANAPAAPPPLTIPSPPRWCGL</sequence>
<evidence type="ECO:0000313" key="3">
    <source>
        <dbReference type="EMBL" id="PZW36899.1"/>
    </source>
</evidence>
<name>A0A2W7HTH9_9PROT</name>
<feature type="transmembrane region" description="Helical" evidence="2">
    <location>
        <begin position="20"/>
        <end position="40"/>
    </location>
</feature>
<comment type="caution">
    <text evidence="3">The sequence shown here is derived from an EMBL/GenBank/DDBJ whole genome shotgun (WGS) entry which is preliminary data.</text>
</comment>
<dbReference type="Gene3D" id="1.20.1640.10">
    <property type="entry name" value="Multidrug efflux transporter AcrB transmembrane domain"/>
    <property type="match status" value="1"/>
</dbReference>
<organism evidence="3 4">
    <name type="scientific">Humitalea rosea</name>
    <dbReference type="NCBI Taxonomy" id="990373"/>
    <lineage>
        <taxon>Bacteria</taxon>
        <taxon>Pseudomonadati</taxon>
        <taxon>Pseudomonadota</taxon>
        <taxon>Alphaproteobacteria</taxon>
        <taxon>Acetobacterales</taxon>
        <taxon>Roseomonadaceae</taxon>
        <taxon>Humitalea</taxon>
    </lineage>
</organism>
<dbReference type="Proteomes" id="UP000249688">
    <property type="component" value="Unassembled WGS sequence"/>
</dbReference>
<reference evidence="3 4" key="1">
    <citation type="submission" date="2018-06" db="EMBL/GenBank/DDBJ databases">
        <title>Genomic Encyclopedia of Archaeal and Bacterial Type Strains, Phase II (KMG-II): from individual species to whole genera.</title>
        <authorList>
            <person name="Goeker M."/>
        </authorList>
    </citation>
    <scope>NUCLEOTIDE SEQUENCE [LARGE SCALE GENOMIC DNA]</scope>
    <source>
        <strain evidence="3 4">DSM 24525</strain>
    </source>
</reference>
<feature type="compositionally biased region" description="Pro residues" evidence="1">
    <location>
        <begin position="76"/>
        <end position="92"/>
    </location>
</feature>
<protein>
    <recommendedName>
        <fullName evidence="5">AcrB/AcrD/AcrF family protein</fullName>
    </recommendedName>
</protein>
<evidence type="ECO:0000256" key="1">
    <source>
        <dbReference type="SAM" id="MobiDB-lite"/>
    </source>
</evidence>
<gene>
    <name evidence="3" type="ORF">C8P66_1571</name>
</gene>
<accession>A0A2W7HTH9</accession>
<dbReference type="EMBL" id="QKYU01000057">
    <property type="protein sequence ID" value="PZW36899.1"/>
    <property type="molecule type" value="Genomic_DNA"/>
</dbReference>